<dbReference type="InterPro" id="IPR002347">
    <property type="entry name" value="SDR_fam"/>
</dbReference>
<dbReference type="OrthoDB" id="191139at2759"/>
<evidence type="ECO:0000313" key="4">
    <source>
        <dbReference type="Proteomes" id="UP000694621"/>
    </source>
</evidence>
<protein>
    <submittedName>
        <fullName evidence="3">Retinol dehydrogenase 12-like</fullName>
    </submittedName>
</protein>
<gene>
    <name evidence="3" type="primary">si:dkey-94e7.2</name>
</gene>
<evidence type="ECO:0000256" key="2">
    <source>
        <dbReference type="ARBA" id="ARBA00023002"/>
    </source>
</evidence>
<dbReference type="PANTHER" id="PTHR43157:SF69">
    <property type="entry name" value="RETINOL DEHYDROGENASE 12-LIKE"/>
    <property type="match status" value="1"/>
</dbReference>
<proteinExistence type="inferred from homology"/>
<evidence type="ECO:0000256" key="1">
    <source>
        <dbReference type="ARBA" id="ARBA00006484"/>
    </source>
</evidence>
<organism evidence="3 4">
    <name type="scientific">Astyanax mexicanus</name>
    <name type="common">Blind cave fish</name>
    <name type="synonym">Astyanax fasciatus mexicanus</name>
    <dbReference type="NCBI Taxonomy" id="7994"/>
    <lineage>
        <taxon>Eukaryota</taxon>
        <taxon>Metazoa</taxon>
        <taxon>Chordata</taxon>
        <taxon>Craniata</taxon>
        <taxon>Vertebrata</taxon>
        <taxon>Euteleostomi</taxon>
        <taxon>Actinopterygii</taxon>
        <taxon>Neopterygii</taxon>
        <taxon>Teleostei</taxon>
        <taxon>Ostariophysi</taxon>
        <taxon>Characiformes</taxon>
        <taxon>Characoidei</taxon>
        <taxon>Acestrorhamphidae</taxon>
        <taxon>Acestrorhamphinae</taxon>
        <taxon>Astyanax</taxon>
    </lineage>
</organism>
<evidence type="ECO:0000313" key="3">
    <source>
        <dbReference type="Ensembl" id="ENSAMXP00005052796.1"/>
    </source>
</evidence>
<dbReference type="Pfam" id="PF00106">
    <property type="entry name" value="adh_short"/>
    <property type="match status" value="1"/>
</dbReference>
<dbReference type="PRINTS" id="PR00081">
    <property type="entry name" value="GDHRDH"/>
</dbReference>
<comment type="similarity">
    <text evidence="1">Belongs to the short-chain dehydrogenases/reductases (SDR) family.</text>
</comment>
<sequence length="319" mass="35889">MANIYTLRAFLFGEWSSDVRLDGKTVIITGANTGIGKETTRDLAKRGARIIMACRDIPKAEVTQREIIEDSGNQNIVIRKLDLSDTKSIREFAEIINNEEKQLHILINNAGVMMCPYSKTADGFEMQIGVNHLGHFLLTFLLIDLLKKSAPSRIILLSSMAHSWGTIKLDDINSEKSYHSRRVYGQSKLANILCTRSLGRRLKGALLKFLSPFLRMPPHRPYTGVTVYAVHPGIVRTELKRHMNLCLLFLWKVVRPFTKTTVQGAQTTVYCAVEPSLQSETGGYYSNCGLSSCTRAARDDEMAEKLWELSCQMLGISWD</sequence>
<dbReference type="SUPFAM" id="SSF51735">
    <property type="entry name" value="NAD(P)-binding Rossmann-fold domains"/>
    <property type="match status" value="1"/>
</dbReference>
<accession>A0A8B9LMX0</accession>
<reference evidence="3" key="1">
    <citation type="submission" date="2025-08" db="UniProtKB">
        <authorList>
            <consortium name="Ensembl"/>
        </authorList>
    </citation>
    <scope>IDENTIFICATION</scope>
</reference>
<keyword evidence="2" id="KW-0560">Oxidoreductase</keyword>
<dbReference type="AlphaFoldDB" id="A0A8B9LMX0"/>
<dbReference type="PANTHER" id="PTHR43157">
    <property type="entry name" value="PHOSPHATIDYLINOSITOL-GLYCAN BIOSYNTHESIS CLASS F PROTEIN-RELATED"/>
    <property type="match status" value="1"/>
</dbReference>
<dbReference type="InterPro" id="IPR036291">
    <property type="entry name" value="NAD(P)-bd_dom_sf"/>
</dbReference>
<dbReference type="Gene3D" id="3.40.50.720">
    <property type="entry name" value="NAD(P)-binding Rossmann-like Domain"/>
    <property type="match status" value="1"/>
</dbReference>
<dbReference type="Proteomes" id="UP000694621">
    <property type="component" value="Unplaced"/>
</dbReference>
<dbReference type="GO" id="GO:0016491">
    <property type="term" value="F:oxidoreductase activity"/>
    <property type="evidence" value="ECO:0007669"/>
    <property type="project" value="UniProtKB-KW"/>
</dbReference>
<name>A0A8B9LMX0_ASTMX</name>
<dbReference type="Ensembl" id="ENSAMXT00005057113.1">
    <property type="protein sequence ID" value="ENSAMXP00005052796.1"/>
    <property type="gene ID" value="ENSAMXG00005023731.1"/>
</dbReference>